<sequence length="234" mass="26675">MKNELTQLKSLYSFWRFLQAHTGLGRTPDGTIDAESDFWKRNTKGKPWLKKLKYGPPPYLDELEEMFHGNTVDGTTAYIPRHDFYEADEDAEDDGEEDADDFGGTPTSTSTRNFKRSSCSTISTGASPVKKTRSPMVRIMKHIATKFTESVDVSHQTLQQAHDAKLNSQKEEENSIKRCQELAFESGIEDDGVEVYAIGKMFKDPFQRQFFCGLPNAVARLNYIQRYCMDKNLS</sequence>
<dbReference type="PANTHER" id="PTHR47069">
    <property type="match status" value="1"/>
</dbReference>
<dbReference type="PANTHER" id="PTHR47069:SF11">
    <property type="entry name" value="OS04G0275550 PROTEIN"/>
    <property type="match status" value="1"/>
</dbReference>
<evidence type="ECO:0000313" key="2">
    <source>
        <dbReference type="EMBL" id="KAG2612686.1"/>
    </source>
</evidence>
<gene>
    <name evidence="2" type="ORF">PVAP13_4KG319300</name>
</gene>
<feature type="compositionally biased region" description="Polar residues" evidence="1">
    <location>
        <begin position="105"/>
        <end position="119"/>
    </location>
</feature>
<feature type="compositionally biased region" description="Acidic residues" evidence="1">
    <location>
        <begin position="89"/>
        <end position="101"/>
    </location>
</feature>
<evidence type="ECO:0000313" key="3">
    <source>
        <dbReference type="Proteomes" id="UP000823388"/>
    </source>
</evidence>
<reference evidence="2" key="1">
    <citation type="submission" date="2020-05" db="EMBL/GenBank/DDBJ databases">
        <title>WGS assembly of Panicum virgatum.</title>
        <authorList>
            <person name="Lovell J.T."/>
            <person name="Jenkins J."/>
            <person name="Shu S."/>
            <person name="Juenger T.E."/>
            <person name="Schmutz J."/>
        </authorList>
    </citation>
    <scope>NUCLEOTIDE SEQUENCE</scope>
    <source>
        <strain evidence="2">AP13</strain>
    </source>
</reference>
<comment type="caution">
    <text evidence="2">The sequence shown here is derived from an EMBL/GenBank/DDBJ whole genome shotgun (WGS) entry which is preliminary data.</text>
</comment>
<proteinExistence type="predicted"/>
<feature type="region of interest" description="Disordered" evidence="1">
    <location>
        <begin position="89"/>
        <end position="119"/>
    </location>
</feature>
<organism evidence="2 3">
    <name type="scientific">Panicum virgatum</name>
    <name type="common">Blackwell switchgrass</name>
    <dbReference type="NCBI Taxonomy" id="38727"/>
    <lineage>
        <taxon>Eukaryota</taxon>
        <taxon>Viridiplantae</taxon>
        <taxon>Streptophyta</taxon>
        <taxon>Embryophyta</taxon>
        <taxon>Tracheophyta</taxon>
        <taxon>Spermatophyta</taxon>
        <taxon>Magnoliopsida</taxon>
        <taxon>Liliopsida</taxon>
        <taxon>Poales</taxon>
        <taxon>Poaceae</taxon>
        <taxon>PACMAD clade</taxon>
        <taxon>Panicoideae</taxon>
        <taxon>Panicodae</taxon>
        <taxon>Paniceae</taxon>
        <taxon>Panicinae</taxon>
        <taxon>Panicum</taxon>
        <taxon>Panicum sect. Hiantes</taxon>
    </lineage>
</organism>
<name>A0A8T0TV40_PANVG</name>
<evidence type="ECO:0000256" key="1">
    <source>
        <dbReference type="SAM" id="MobiDB-lite"/>
    </source>
</evidence>
<protein>
    <submittedName>
        <fullName evidence="2">Uncharacterized protein</fullName>
    </submittedName>
</protein>
<dbReference type="EMBL" id="CM029043">
    <property type="protein sequence ID" value="KAG2612686.1"/>
    <property type="molecule type" value="Genomic_DNA"/>
</dbReference>
<dbReference type="AlphaFoldDB" id="A0A8T0TV40"/>
<keyword evidence="3" id="KW-1185">Reference proteome</keyword>
<accession>A0A8T0TV40</accession>
<dbReference type="Proteomes" id="UP000823388">
    <property type="component" value="Chromosome 4K"/>
</dbReference>